<comment type="caution">
    <text evidence="5">The sequence shown here is derived from an EMBL/GenBank/DDBJ whole genome shotgun (WGS) entry which is preliminary data.</text>
</comment>
<name>A0A2T0U5U3_9SPHI</name>
<dbReference type="Proteomes" id="UP000238034">
    <property type="component" value="Unassembled WGS sequence"/>
</dbReference>
<dbReference type="GO" id="GO:0003700">
    <property type="term" value="F:DNA-binding transcription factor activity"/>
    <property type="evidence" value="ECO:0007669"/>
    <property type="project" value="InterPro"/>
</dbReference>
<dbReference type="AlphaFoldDB" id="A0A2T0U5U3"/>
<organism evidence="5 6">
    <name type="scientific">Arcticibacter pallidicorallinus</name>
    <dbReference type="NCBI Taxonomy" id="1259464"/>
    <lineage>
        <taxon>Bacteria</taxon>
        <taxon>Pseudomonadati</taxon>
        <taxon>Bacteroidota</taxon>
        <taxon>Sphingobacteriia</taxon>
        <taxon>Sphingobacteriales</taxon>
        <taxon>Sphingobacteriaceae</taxon>
        <taxon>Arcticibacter</taxon>
    </lineage>
</organism>
<gene>
    <name evidence="5" type="ORF">B0I27_104303</name>
</gene>
<dbReference type="Gene3D" id="2.60.120.10">
    <property type="entry name" value="Jelly Rolls"/>
    <property type="match status" value="1"/>
</dbReference>
<protein>
    <submittedName>
        <fullName evidence="5">AraC-like DNA-binding protein</fullName>
    </submittedName>
</protein>
<evidence type="ECO:0000256" key="3">
    <source>
        <dbReference type="ARBA" id="ARBA00023163"/>
    </source>
</evidence>
<dbReference type="SMART" id="SM00342">
    <property type="entry name" value="HTH_ARAC"/>
    <property type="match status" value="1"/>
</dbReference>
<dbReference type="GO" id="GO:0043565">
    <property type="term" value="F:sequence-specific DNA binding"/>
    <property type="evidence" value="ECO:0007669"/>
    <property type="project" value="InterPro"/>
</dbReference>
<dbReference type="Pfam" id="PF12833">
    <property type="entry name" value="HTH_18"/>
    <property type="match status" value="1"/>
</dbReference>
<keyword evidence="2 5" id="KW-0238">DNA-binding</keyword>
<keyword evidence="1" id="KW-0805">Transcription regulation</keyword>
<keyword evidence="6" id="KW-1185">Reference proteome</keyword>
<dbReference type="Gene3D" id="1.10.10.60">
    <property type="entry name" value="Homeodomain-like"/>
    <property type="match status" value="2"/>
</dbReference>
<accession>A0A2T0U5U3</accession>
<proteinExistence type="predicted"/>
<dbReference type="InterPro" id="IPR011051">
    <property type="entry name" value="RmlC_Cupin_sf"/>
</dbReference>
<dbReference type="SUPFAM" id="SSF51182">
    <property type="entry name" value="RmlC-like cupins"/>
    <property type="match status" value="1"/>
</dbReference>
<evidence type="ECO:0000256" key="1">
    <source>
        <dbReference type="ARBA" id="ARBA00023015"/>
    </source>
</evidence>
<keyword evidence="3" id="KW-0804">Transcription</keyword>
<dbReference type="InterPro" id="IPR018060">
    <property type="entry name" value="HTH_AraC"/>
</dbReference>
<dbReference type="PROSITE" id="PS00041">
    <property type="entry name" value="HTH_ARAC_FAMILY_1"/>
    <property type="match status" value="1"/>
</dbReference>
<dbReference type="PANTHER" id="PTHR43280:SF34">
    <property type="entry name" value="ARAC-FAMILY TRANSCRIPTIONAL REGULATOR"/>
    <property type="match status" value="1"/>
</dbReference>
<dbReference type="InterPro" id="IPR018062">
    <property type="entry name" value="HTH_AraC-typ_CS"/>
</dbReference>
<evidence type="ECO:0000259" key="4">
    <source>
        <dbReference type="PROSITE" id="PS01124"/>
    </source>
</evidence>
<evidence type="ECO:0000313" key="6">
    <source>
        <dbReference type="Proteomes" id="UP000238034"/>
    </source>
</evidence>
<feature type="domain" description="HTH araC/xylS-type" evidence="4">
    <location>
        <begin position="185"/>
        <end position="283"/>
    </location>
</feature>
<evidence type="ECO:0000313" key="5">
    <source>
        <dbReference type="EMBL" id="PRY53293.1"/>
    </source>
</evidence>
<dbReference type="PANTHER" id="PTHR43280">
    <property type="entry name" value="ARAC-FAMILY TRANSCRIPTIONAL REGULATOR"/>
    <property type="match status" value="1"/>
</dbReference>
<dbReference type="InterPro" id="IPR014710">
    <property type="entry name" value="RmlC-like_jellyroll"/>
</dbReference>
<dbReference type="RefSeq" id="WP_106292862.1">
    <property type="nucleotide sequence ID" value="NZ_PVTH01000004.1"/>
</dbReference>
<evidence type="ECO:0000256" key="2">
    <source>
        <dbReference type="ARBA" id="ARBA00023125"/>
    </source>
</evidence>
<dbReference type="PROSITE" id="PS01124">
    <property type="entry name" value="HTH_ARAC_FAMILY_2"/>
    <property type="match status" value="1"/>
</dbReference>
<dbReference type="EMBL" id="PVTH01000004">
    <property type="protein sequence ID" value="PRY53293.1"/>
    <property type="molecule type" value="Genomic_DNA"/>
</dbReference>
<reference evidence="5 6" key="1">
    <citation type="submission" date="2018-03" db="EMBL/GenBank/DDBJ databases">
        <title>Genomic Encyclopedia of Type Strains, Phase III (KMG-III): the genomes of soil and plant-associated and newly described type strains.</title>
        <authorList>
            <person name="Whitman W."/>
        </authorList>
    </citation>
    <scope>NUCLEOTIDE SEQUENCE [LARGE SCALE GENOMIC DNA]</scope>
    <source>
        <strain evidence="5 6">CGMCC 1.9313</strain>
    </source>
</reference>
<dbReference type="OrthoDB" id="9787988at2"/>
<dbReference type="InterPro" id="IPR009057">
    <property type="entry name" value="Homeodomain-like_sf"/>
</dbReference>
<dbReference type="SUPFAM" id="SSF46689">
    <property type="entry name" value="Homeodomain-like"/>
    <property type="match status" value="2"/>
</dbReference>
<sequence length="306" mass="35142">MKPQLLRLSKEPTQSFNVRQDVVPDVNNKWHYHVEVELIHFNKGKGTQFVGDSINRFQPGDVVLIGSEMPHISRFDDQYFEPANTLPVDIRVAHFQPNFFGEVFLNLPENKIIRELLEKAKRGIKITGQAKKTVATLMGKMLQTDGFERMLMLMEALHEIAKSPGIILLSSMGFKLDFKESERVSDIYAYTFKHFKEKISLEEIAQIANVSPNSFCRFFKSKTGKTFSQFILELKVGHACKLLIEDNYSIKQICYESGFNNSASFYKYFKTVTGNSPSAYQKEFLNKSKVVSLFTNDELLHLKKAK</sequence>